<keyword evidence="1" id="KW-0449">Lipoprotein</keyword>
<protein>
    <submittedName>
        <fullName evidence="1">Membrane lipoprotein lipid attachment site protein</fullName>
    </submittedName>
</protein>
<gene>
    <name evidence="1" type="ORF">PVP_XSN000036</name>
</gene>
<dbReference type="Proteomes" id="UP001431754">
    <property type="component" value="Segment"/>
</dbReference>
<dbReference type="PROSITE" id="PS51257">
    <property type="entry name" value="PROKAR_LIPOPROTEIN"/>
    <property type="match status" value="1"/>
</dbReference>
<evidence type="ECO:0000313" key="2">
    <source>
        <dbReference type="Proteomes" id="UP001431754"/>
    </source>
</evidence>
<dbReference type="EMBL" id="OQ851295">
    <property type="protein sequence ID" value="WJZ69949.1"/>
    <property type="molecule type" value="Genomic_DNA"/>
</dbReference>
<sequence>MRTIVLGILASISLSGCALTSACYEMPVQPTKPELPSLKETPSKGIELDKRDASELMRYILDLERGYKQ</sequence>
<accession>A0AAX3Y6G4</accession>
<organism evidence="1 2">
    <name type="scientific">Vibrio phage PVP-XSN</name>
    <dbReference type="NCBI Taxonomy" id="3056214"/>
    <lineage>
        <taxon>Viruses</taxon>
        <taxon>Duplodnaviria</taxon>
        <taxon>Heunggongvirae</taxon>
        <taxon>Uroviricota</taxon>
        <taxon>Caudoviricetes</taxon>
    </lineage>
</organism>
<reference evidence="1" key="1">
    <citation type="submission" date="2023-04" db="EMBL/GenBank/DDBJ databases">
        <title>Virulent bacteriophage PVP-XSN from an Vibrio parahaemolyticus isolate: Characterization and complete genome sequence.</title>
        <authorList>
            <person name="Qi T."/>
            <person name="Lyu S."/>
            <person name="Liu L."/>
            <person name="Guo Q."/>
            <person name="Shen W."/>
            <person name="Han M."/>
            <person name="Xiong F."/>
            <person name="Lou B."/>
            <person name="Xu H."/>
        </authorList>
    </citation>
    <scope>NUCLEOTIDE SEQUENCE</scope>
</reference>
<name>A0AAX3Y6G4_9CAUD</name>
<proteinExistence type="predicted"/>
<evidence type="ECO:0000313" key="1">
    <source>
        <dbReference type="EMBL" id="WJZ69949.1"/>
    </source>
</evidence>